<dbReference type="RefSeq" id="WP_021820691.1">
    <property type="nucleotide sequence ID" value="NZ_AVBC01000039.1"/>
</dbReference>
<dbReference type="Gene3D" id="3.40.50.1820">
    <property type="entry name" value="alpha/beta hydrolase"/>
    <property type="match status" value="1"/>
</dbReference>
<dbReference type="InterPro" id="IPR002471">
    <property type="entry name" value="Pept_S9_AS"/>
</dbReference>
<evidence type="ECO:0000313" key="8">
    <source>
        <dbReference type="Proteomes" id="UP000019113"/>
    </source>
</evidence>
<dbReference type="Pfam" id="PF02897">
    <property type="entry name" value="Peptidase_S9_N"/>
    <property type="match status" value="1"/>
</dbReference>
<evidence type="ECO:0000259" key="5">
    <source>
        <dbReference type="Pfam" id="PF00326"/>
    </source>
</evidence>
<sequence>MKAQPPNAYDNSATSLPARQFLRQGDPDWHWLESRDDDQVIAFLDAANQASDSWFAPLEGLAERLYDGHLARRELSVTGLATRLDHFTVWSETAADAEYPLWWRHPNDKPDQRECFLDLEARAAQQSFLELGDMALSPDEQWLAWTEDPQGDETYTLHLKFLPDGDPITLLEQIGAELCWAEDGSTLLFTRYDATQRPDSVWRLPLALGADGECHSHAPEMILREEDPEFWIGLGKTRSRRWLMIDSASKDTSETWLIPADAPATPPQCFQPRQRGVEYAVDHRPGSFYVLHNQDAVHFQLDAVAEHTITRRPRSREPASAAQRHSVIAHREHVTLEGIDAYHWGLIITERDHNTAQVQLRCLEFTTDDALQRDEILPASAPPVSVGLGDTPHFDARILRLREESFTTPASWWSLDLDTGQRELLKRQPLHGDIGPDDLICERLWAESHDGERIPVSVVRLARLAGQPLPTLLYGYGAYGEALDPWFSTSRLELMARGVAFAVAHVRGGGDRGEPWYLAGKLEHKSNSFHDFLAARNTLVDQGLAEPEHIVAYGASAGGLLVGASLNMQPDAFCAAVLDVPFVDVLRTMENPDLPLTTAEYTEWGNPDNPRDARYIRGYSPIDNLVASDWPAVFLQGSWHDTRVPYWEPAKLYARLALANAADTALSNRPVLLRTDMEAGHGGASGRFKAWRDGARQDAFILWALGLANDDLAEDDGEASTTSTSN</sequence>
<dbReference type="SUPFAM" id="SSF53474">
    <property type="entry name" value="alpha/beta-Hydrolases"/>
    <property type="match status" value="1"/>
</dbReference>
<dbReference type="Pfam" id="PF00326">
    <property type="entry name" value="Peptidase_S9"/>
    <property type="match status" value="1"/>
</dbReference>
<dbReference type="GO" id="GO:0006508">
    <property type="term" value="P:proteolysis"/>
    <property type="evidence" value="ECO:0007669"/>
    <property type="project" value="UniProtKB-KW"/>
</dbReference>
<dbReference type="Proteomes" id="UP000019113">
    <property type="component" value="Unassembled WGS sequence"/>
</dbReference>
<dbReference type="PRINTS" id="PR00862">
    <property type="entry name" value="PROLIGOPTASE"/>
</dbReference>
<dbReference type="KEGG" id="hhu:AR456_07125"/>
<dbReference type="SUPFAM" id="SSF50993">
    <property type="entry name" value="Peptidase/esterase 'gauge' domain"/>
    <property type="match status" value="1"/>
</dbReference>
<evidence type="ECO:0000313" key="7">
    <source>
        <dbReference type="EMBL" id="ERL50638.1"/>
    </source>
</evidence>
<evidence type="ECO:0008006" key="9">
    <source>
        <dbReference type="Google" id="ProtNLM"/>
    </source>
</evidence>
<protein>
    <recommendedName>
        <fullName evidence="9">Peptidase S9</fullName>
    </recommendedName>
</protein>
<dbReference type="OrthoDB" id="9801421at2"/>
<reference evidence="7 8" key="1">
    <citation type="submission" date="2013-08" db="EMBL/GenBank/DDBJ databases">
        <title>draft genome of Halomonas huanghegensis, strain BJGMM-B45T.</title>
        <authorList>
            <person name="Miao C."/>
            <person name="Wan Y."/>
            <person name="Jin W."/>
        </authorList>
    </citation>
    <scope>NUCLEOTIDE SEQUENCE [LARGE SCALE GENOMIC DNA]</scope>
    <source>
        <strain evidence="7 8">BJGMM-B45</strain>
    </source>
</reference>
<dbReference type="InterPro" id="IPR001375">
    <property type="entry name" value="Peptidase_S9_cat"/>
</dbReference>
<gene>
    <name evidence="7" type="ORF">BJB45_05770</name>
</gene>
<dbReference type="STRING" id="1178482.AR456_07125"/>
<dbReference type="Gene3D" id="2.130.10.120">
    <property type="entry name" value="Prolyl oligopeptidase, N-terminal domain"/>
    <property type="match status" value="1"/>
</dbReference>
<keyword evidence="3" id="KW-0378">Hydrolase</keyword>
<dbReference type="GO" id="GO:0004252">
    <property type="term" value="F:serine-type endopeptidase activity"/>
    <property type="evidence" value="ECO:0007669"/>
    <property type="project" value="InterPro"/>
</dbReference>
<keyword evidence="2" id="KW-0645">Protease</keyword>
<accession>W1N540</accession>
<name>W1N540_9GAMM</name>
<proteinExistence type="inferred from homology"/>
<dbReference type="PANTHER" id="PTHR11757">
    <property type="entry name" value="PROTEASE FAMILY S9A OLIGOPEPTIDASE"/>
    <property type="match status" value="1"/>
</dbReference>
<dbReference type="eggNOG" id="COG1770">
    <property type="taxonomic scope" value="Bacteria"/>
</dbReference>
<evidence type="ECO:0000259" key="6">
    <source>
        <dbReference type="Pfam" id="PF02897"/>
    </source>
</evidence>
<keyword evidence="4" id="KW-0720">Serine protease</keyword>
<evidence type="ECO:0000256" key="1">
    <source>
        <dbReference type="ARBA" id="ARBA00005228"/>
    </source>
</evidence>
<feature type="domain" description="Peptidase S9 prolyl oligopeptidase catalytic" evidence="5">
    <location>
        <begin position="486"/>
        <end position="706"/>
    </location>
</feature>
<dbReference type="InterPro" id="IPR029058">
    <property type="entry name" value="AB_hydrolase_fold"/>
</dbReference>
<comment type="caution">
    <text evidence="7">The sequence shown here is derived from an EMBL/GenBank/DDBJ whole genome shotgun (WGS) entry which is preliminary data.</text>
</comment>
<dbReference type="InterPro" id="IPR002470">
    <property type="entry name" value="Peptidase_S9A"/>
</dbReference>
<dbReference type="InterPro" id="IPR023302">
    <property type="entry name" value="Pept_S9A_N"/>
</dbReference>
<feature type="domain" description="Peptidase S9A N-terminal" evidence="6">
    <location>
        <begin position="28"/>
        <end position="427"/>
    </location>
</feature>
<comment type="similarity">
    <text evidence="1">Belongs to the peptidase S9A family.</text>
</comment>
<evidence type="ECO:0000256" key="3">
    <source>
        <dbReference type="ARBA" id="ARBA00022801"/>
    </source>
</evidence>
<organism evidence="7 8">
    <name type="scientific">Halomonas huangheensis</name>
    <dbReference type="NCBI Taxonomy" id="1178482"/>
    <lineage>
        <taxon>Bacteria</taxon>
        <taxon>Pseudomonadati</taxon>
        <taxon>Pseudomonadota</taxon>
        <taxon>Gammaproteobacteria</taxon>
        <taxon>Oceanospirillales</taxon>
        <taxon>Halomonadaceae</taxon>
        <taxon>Halomonas</taxon>
    </lineage>
</organism>
<dbReference type="PATRIC" id="fig|1178482.3.peg.3734"/>
<dbReference type="InterPro" id="IPR051543">
    <property type="entry name" value="Serine_Peptidase_S9A"/>
</dbReference>
<dbReference type="PROSITE" id="PS00708">
    <property type="entry name" value="PRO_ENDOPEP_SER"/>
    <property type="match status" value="1"/>
</dbReference>
<evidence type="ECO:0000256" key="4">
    <source>
        <dbReference type="ARBA" id="ARBA00022825"/>
    </source>
</evidence>
<dbReference type="AlphaFoldDB" id="W1N540"/>
<keyword evidence="8" id="KW-1185">Reference proteome</keyword>
<dbReference type="EMBL" id="AVBC01000039">
    <property type="protein sequence ID" value="ERL50638.1"/>
    <property type="molecule type" value="Genomic_DNA"/>
</dbReference>
<dbReference type="PANTHER" id="PTHR11757:SF19">
    <property type="entry name" value="PROLYL ENDOPEPTIDASE-LIKE"/>
    <property type="match status" value="1"/>
</dbReference>
<evidence type="ECO:0000256" key="2">
    <source>
        <dbReference type="ARBA" id="ARBA00022670"/>
    </source>
</evidence>